<evidence type="ECO:0000313" key="3">
    <source>
        <dbReference type="Proteomes" id="UP000815677"/>
    </source>
</evidence>
<feature type="region of interest" description="Disordered" evidence="1">
    <location>
        <begin position="1"/>
        <end position="68"/>
    </location>
</feature>
<name>A0ABQ0KZV9_MYCCL</name>
<accession>A0ABQ0KZV9</accession>
<organism evidence="2 3">
    <name type="scientific">Mycena chlorophos</name>
    <name type="common">Agaric fungus</name>
    <name type="synonym">Agaricus chlorophos</name>
    <dbReference type="NCBI Taxonomy" id="658473"/>
    <lineage>
        <taxon>Eukaryota</taxon>
        <taxon>Fungi</taxon>
        <taxon>Dikarya</taxon>
        <taxon>Basidiomycota</taxon>
        <taxon>Agaricomycotina</taxon>
        <taxon>Agaricomycetes</taxon>
        <taxon>Agaricomycetidae</taxon>
        <taxon>Agaricales</taxon>
        <taxon>Marasmiineae</taxon>
        <taxon>Mycenaceae</taxon>
        <taxon>Mycena</taxon>
    </lineage>
</organism>
<reference evidence="2" key="1">
    <citation type="submission" date="2014-09" db="EMBL/GenBank/DDBJ databases">
        <title>Genome sequence of the luminous mushroom Mycena chlorophos for searching fungal bioluminescence genes.</title>
        <authorList>
            <person name="Tanaka Y."/>
            <person name="Kasuga D."/>
            <person name="Oba Y."/>
            <person name="Hase S."/>
            <person name="Sato K."/>
            <person name="Oba Y."/>
            <person name="Sakakibara Y."/>
        </authorList>
    </citation>
    <scope>NUCLEOTIDE SEQUENCE</scope>
</reference>
<dbReference type="Proteomes" id="UP000815677">
    <property type="component" value="Unassembled WGS sequence"/>
</dbReference>
<protein>
    <submittedName>
        <fullName evidence="2">Uncharacterized protein</fullName>
    </submittedName>
</protein>
<dbReference type="EMBL" id="DF839729">
    <property type="protein sequence ID" value="GAT44447.1"/>
    <property type="molecule type" value="Genomic_DNA"/>
</dbReference>
<evidence type="ECO:0000313" key="2">
    <source>
        <dbReference type="EMBL" id="GAT44447.1"/>
    </source>
</evidence>
<evidence type="ECO:0000256" key="1">
    <source>
        <dbReference type="SAM" id="MobiDB-lite"/>
    </source>
</evidence>
<proteinExistence type="predicted"/>
<feature type="compositionally biased region" description="Basic and acidic residues" evidence="1">
    <location>
        <begin position="51"/>
        <end position="68"/>
    </location>
</feature>
<feature type="compositionally biased region" description="Polar residues" evidence="1">
    <location>
        <begin position="37"/>
        <end position="47"/>
    </location>
</feature>
<keyword evidence="3" id="KW-1185">Reference proteome</keyword>
<gene>
    <name evidence="2" type="ORF">MCHLO_02073</name>
</gene>
<sequence>MPPVLPTTPLSSAVQRDRNTQLVYVTPTDERLPKPTSVKTNSKNSGVLRSVTKEPKESERAEESSKKR</sequence>